<dbReference type="PANTHER" id="PTHR16133:SF0">
    <property type="entry name" value="ZINC_IRON REGULATED TRANSPORTER-RELATED PROTEIN 102B, ISOFORM E"/>
    <property type="match status" value="1"/>
</dbReference>
<accession>A0A0R3W1M8</accession>
<evidence type="ECO:0000256" key="3">
    <source>
        <dbReference type="ARBA" id="ARBA00022692"/>
    </source>
</evidence>
<sequence>LVHEGLPRNRVKVYLLVFALASPVGAILTYLVALSMGVASNSSTGTGFALLLSGGTFLYVATAHILPHLNTEKPISSGSLNGSSYHRHQNNTIFKPIESIAFVFGSCVPVLISFCHSH</sequence>
<name>A0A0R3W1M8_TAEAS</name>
<proteinExistence type="predicted"/>
<evidence type="ECO:0000256" key="2">
    <source>
        <dbReference type="ARBA" id="ARBA00004394"/>
    </source>
</evidence>
<dbReference type="STRING" id="60517.A0A0R3W1M8"/>
<keyword evidence="3 7" id="KW-0812">Transmembrane</keyword>
<evidence type="ECO:0000256" key="5">
    <source>
        <dbReference type="ARBA" id="ARBA00023034"/>
    </source>
</evidence>
<comment type="subcellular location">
    <subcellularLocation>
        <location evidence="1">Endomembrane system</location>
        <topology evidence="1">Multi-pass membrane protein</topology>
    </subcellularLocation>
    <subcellularLocation>
        <location evidence="2">Golgi apparatus membrane</location>
    </subcellularLocation>
</comment>
<keyword evidence="6 7" id="KW-0472">Membrane</keyword>
<dbReference type="GO" id="GO:0000139">
    <property type="term" value="C:Golgi membrane"/>
    <property type="evidence" value="ECO:0007669"/>
    <property type="project" value="UniProtKB-SubCell"/>
</dbReference>
<dbReference type="WBParaSite" id="TASK_0000365001-mRNA-1">
    <property type="protein sequence ID" value="TASK_0000365001-mRNA-1"/>
    <property type="gene ID" value="TASK_0000365001"/>
</dbReference>
<evidence type="ECO:0000313" key="8">
    <source>
        <dbReference type="WBParaSite" id="TASK_0000365001-mRNA-1"/>
    </source>
</evidence>
<protein>
    <submittedName>
        <fullName evidence="8">Aa_trans domain-containing protein</fullName>
    </submittedName>
</protein>
<evidence type="ECO:0000256" key="6">
    <source>
        <dbReference type="ARBA" id="ARBA00023136"/>
    </source>
</evidence>
<dbReference type="AlphaFoldDB" id="A0A0R3W1M8"/>
<feature type="transmembrane region" description="Helical" evidence="7">
    <location>
        <begin position="13"/>
        <end position="33"/>
    </location>
</feature>
<dbReference type="GO" id="GO:0006829">
    <property type="term" value="P:zinc ion transport"/>
    <property type="evidence" value="ECO:0007669"/>
    <property type="project" value="InterPro"/>
</dbReference>
<dbReference type="Pfam" id="PF02535">
    <property type="entry name" value="Zip"/>
    <property type="match status" value="1"/>
</dbReference>
<dbReference type="GO" id="GO:0046873">
    <property type="term" value="F:metal ion transmembrane transporter activity"/>
    <property type="evidence" value="ECO:0007669"/>
    <property type="project" value="InterPro"/>
</dbReference>
<organism evidence="8">
    <name type="scientific">Taenia asiatica</name>
    <name type="common">Asian tapeworm</name>
    <dbReference type="NCBI Taxonomy" id="60517"/>
    <lineage>
        <taxon>Eukaryota</taxon>
        <taxon>Metazoa</taxon>
        <taxon>Spiralia</taxon>
        <taxon>Lophotrochozoa</taxon>
        <taxon>Platyhelminthes</taxon>
        <taxon>Cestoda</taxon>
        <taxon>Eucestoda</taxon>
        <taxon>Cyclophyllidea</taxon>
        <taxon>Taeniidae</taxon>
        <taxon>Taenia</taxon>
    </lineage>
</organism>
<reference evidence="8" key="1">
    <citation type="submission" date="2017-02" db="UniProtKB">
        <authorList>
            <consortium name="WormBaseParasite"/>
        </authorList>
    </citation>
    <scope>IDENTIFICATION</scope>
</reference>
<keyword evidence="5" id="KW-0333">Golgi apparatus</keyword>
<dbReference type="PANTHER" id="PTHR16133">
    <property type="entry name" value="SOLUTE CARRIER FAMILY 39 ZINC TRANSPORTER , MEMBER 9-RELATED"/>
    <property type="match status" value="1"/>
</dbReference>
<evidence type="ECO:0000256" key="4">
    <source>
        <dbReference type="ARBA" id="ARBA00022989"/>
    </source>
</evidence>
<feature type="transmembrane region" description="Helical" evidence="7">
    <location>
        <begin position="45"/>
        <end position="66"/>
    </location>
</feature>
<keyword evidence="4 7" id="KW-1133">Transmembrane helix</keyword>
<evidence type="ECO:0000256" key="7">
    <source>
        <dbReference type="SAM" id="Phobius"/>
    </source>
</evidence>
<evidence type="ECO:0000256" key="1">
    <source>
        <dbReference type="ARBA" id="ARBA00004127"/>
    </source>
</evidence>
<dbReference type="InterPro" id="IPR045891">
    <property type="entry name" value="ZIP9"/>
</dbReference>
<dbReference type="InterPro" id="IPR003689">
    <property type="entry name" value="ZIP"/>
</dbReference>